<dbReference type="Gene3D" id="2.40.50.140">
    <property type="entry name" value="Nucleic acid-binding proteins"/>
    <property type="match status" value="3"/>
</dbReference>
<dbReference type="InterPro" id="IPR031657">
    <property type="entry name" value="REPA_OB_2"/>
</dbReference>
<dbReference type="Pfam" id="PF02721">
    <property type="entry name" value="DUF223"/>
    <property type="match status" value="1"/>
</dbReference>
<dbReference type="SUPFAM" id="SSF52058">
    <property type="entry name" value="L domain-like"/>
    <property type="match status" value="1"/>
</dbReference>
<dbReference type="InterPro" id="IPR012340">
    <property type="entry name" value="NA-bd_OB-fold"/>
</dbReference>
<dbReference type="AlphaFoldDB" id="A0ABD1TWE2"/>
<gene>
    <name evidence="5" type="ORF">Adt_13140</name>
</gene>
<feature type="domain" description="Replication protein A 70 kDa DNA-binding subunit B/D first OB fold" evidence="3">
    <location>
        <begin position="4"/>
        <end position="98"/>
    </location>
</feature>
<evidence type="ECO:0000313" key="6">
    <source>
        <dbReference type="Proteomes" id="UP001604336"/>
    </source>
</evidence>
<evidence type="ECO:0000259" key="4">
    <source>
        <dbReference type="Pfam" id="PF16900"/>
    </source>
</evidence>
<feature type="transmembrane region" description="Helical" evidence="2">
    <location>
        <begin position="542"/>
        <end position="566"/>
    </location>
</feature>
<dbReference type="InterPro" id="IPR032675">
    <property type="entry name" value="LRR_dom_sf"/>
</dbReference>
<comment type="caution">
    <text evidence="5">The sequence shown here is derived from an EMBL/GenBank/DDBJ whole genome shotgun (WGS) entry which is preliminary data.</text>
</comment>
<keyword evidence="6" id="KW-1185">Reference proteome</keyword>
<dbReference type="Proteomes" id="UP001604336">
    <property type="component" value="Unassembled WGS sequence"/>
</dbReference>
<protein>
    <submittedName>
        <fullName evidence="5">Replication protein A 70 kDa DNA-binding subunit B</fullName>
    </submittedName>
</protein>
<dbReference type="SUPFAM" id="SSF50249">
    <property type="entry name" value="Nucleic acid-binding proteins"/>
    <property type="match status" value="3"/>
</dbReference>
<evidence type="ECO:0000259" key="3">
    <source>
        <dbReference type="Pfam" id="PF02721"/>
    </source>
</evidence>
<dbReference type="PANTHER" id="PTHR47165:SF4">
    <property type="entry name" value="OS03G0429900 PROTEIN"/>
    <property type="match status" value="1"/>
</dbReference>
<dbReference type="Pfam" id="PF16900">
    <property type="entry name" value="REPA_OB_2"/>
    <property type="match status" value="1"/>
</dbReference>
<accession>A0ABD1TWE2</accession>
<keyword evidence="2" id="KW-1133">Transmembrane helix</keyword>
<dbReference type="Gene3D" id="3.80.10.10">
    <property type="entry name" value="Ribonuclease Inhibitor"/>
    <property type="match status" value="1"/>
</dbReference>
<feature type="domain" description="Replication protein A OB" evidence="4">
    <location>
        <begin position="133"/>
        <end position="228"/>
    </location>
</feature>
<proteinExistence type="predicted"/>
<keyword evidence="2" id="KW-0812">Transmembrane</keyword>
<keyword evidence="2" id="KW-0472">Membrane</keyword>
<dbReference type="InterPro" id="IPR003871">
    <property type="entry name" value="RFA1B/D_OB_1st"/>
</dbReference>
<evidence type="ECO:0000313" key="5">
    <source>
        <dbReference type="EMBL" id="KAL2516893.1"/>
    </source>
</evidence>
<organism evidence="5 6">
    <name type="scientific">Abeliophyllum distichum</name>
    <dbReference type="NCBI Taxonomy" id="126358"/>
    <lineage>
        <taxon>Eukaryota</taxon>
        <taxon>Viridiplantae</taxon>
        <taxon>Streptophyta</taxon>
        <taxon>Embryophyta</taxon>
        <taxon>Tracheophyta</taxon>
        <taxon>Spermatophyta</taxon>
        <taxon>Magnoliopsida</taxon>
        <taxon>eudicotyledons</taxon>
        <taxon>Gunneridae</taxon>
        <taxon>Pentapetalae</taxon>
        <taxon>asterids</taxon>
        <taxon>lamiids</taxon>
        <taxon>Lamiales</taxon>
        <taxon>Oleaceae</taxon>
        <taxon>Forsythieae</taxon>
        <taxon>Abeliophyllum</taxon>
    </lineage>
</organism>
<evidence type="ECO:0000256" key="2">
    <source>
        <dbReference type="SAM" id="Phobius"/>
    </source>
</evidence>
<sequence length="594" mass="67189">MGDKFQLIHDVSPGTTGWTVKVVVAEKFSPRVAQRSPTKYQNLTLMDSEGSTVQATLYGQNITAFQDELLLGKTYLISNALVKETNAEYKAKSGEIQWTISGRTRIRRVEENNSNLLISTYSFTDFEDLPKYMDSNVDISVIGMIIDIKPRRIIQTRFGKECQVQDLVLVNKRFDTVLLTMWETFVDNECKYICQNLRKKLILIGKHLKVTSFNGLSISTKADSSFFIDGEFELVEEFKSWGHTNSEIIDNMISEKHYLTSTPSKLSSKLSVPTAEKDFTEIKNIQGLKTAKQFFWIKGKASVKVLNQTYWYMSCNNCNKISSENYGDIYPCVFCKCTDAKAIPRAKVYMQLTDPTGYINATAIGNPAEYFLQSNAEILMNQTLIPTAASMRLSMDEDEIFYVKAITQELSTDCKFEILFIVNPSQIAGDKNKGKAPVEHIGNRFDREIPSSLLGLNFLESLQLQENNLAGSIPEFNQSSLREFKVSYNNLSGKIPDTGILQSIGLSSFVGNQDLCVAPTPTAYSSLNDSSDPPNSNKKNPFFSSTLVVVDVIVLVVLLIFFIIYYKKYKNLKKHMKRRNSVQVDEEKLYTYLT</sequence>
<keyword evidence="1 5" id="KW-0238">DNA-binding</keyword>
<dbReference type="GO" id="GO:0003677">
    <property type="term" value="F:DNA binding"/>
    <property type="evidence" value="ECO:0007669"/>
    <property type="project" value="UniProtKB-KW"/>
</dbReference>
<dbReference type="EMBL" id="JBFOLK010000004">
    <property type="protein sequence ID" value="KAL2516893.1"/>
    <property type="molecule type" value="Genomic_DNA"/>
</dbReference>
<reference evidence="6" key="1">
    <citation type="submission" date="2024-07" db="EMBL/GenBank/DDBJ databases">
        <title>Two chromosome-level genome assemblies of Korean endemic species Abeliophyllum distichum and Forsythia ovata (Oleaceae).</title>
        <authorList>
            <person name="Jang H."/>
        </authorList>
    </citation>
    <scope>NUCLEOTIDE SEQUENCE [LARGE SCALE GENOMIC DNA]</scope>
</reference>
<evidence type="ECO:0000256" key="1">
    <source>
        <dbReference type="ARBA" id="ARBA00023125"/>
    </source>
</evidence>
<name>A0ABD1TWE2_9LAMI</name>
<dbReference type="PANTHER" id="PTHR47165">
    <property type="entry name" value="OS03G0429900 PROTEIN"/>
    <property type="match status" value="1"/>
</dbReference>